<evidence type="ECO:0000256" key="2">
    <source>
        <dbReference type="ARBA" id="ARBA00022801"/>
    </source>
</evidence>
<feature type="chain" id="PRO_5040740650" evidence="3">
    <location>
        <begin position="23"/>
        <end position="518"/>
    </location>
</feature>
<dbReference type="EMBL" id="JAKIKP010000006">
    <property type="protein sequence ID" value="MCL1142926.1"/>
    <property type="molecule type" value="Genomic_DNA"/>
</dbReference>
<dbReference type="AlphaFoldDB" id="A0A9X1ZV74"/>
<sequence>MKMFKKTSLTILLTTFCFSACSETKHLEKTATNNKSPNIVIFYVDDLGYGDLSSYGATSVSTPNIDKLANKGIKFTDAHSPAATCTPSRYSLLTGKYAFRNKAAILPGDAPLIIDPNIETLPKMLKKASYTTGVVGKWHLGLGNGDVNWNGQVKPGPLEIGFDYSFLIPATGDRVPTVYLENHQIVNLDPNDPIAISYAENISDRPIGTENPQLLKQQADTQHSATIINGISRIGWMSGGKSAEWVDEEFPDVLTGKAIDFIQENKHSPFLLYFPFHDIHVPRIPNPRFVGQTEMGPRGDAIVQMDWMTGKILNFLEANGLMENTLVIFSSDNGPVLDDGYEDKAVELVGNHKPAGPYSGGKYSALEGGTRVPMITYLKNRTKQGVSNAMMTHIDLYASLAALAGVELADAEAVDSDNVLDALLDPNAEGRTEMLEESFTLSLRQKQWKYIAPAKNSTPNWLANKDVRTGLQTKGQLYNLADDTGEMNNLAQRYPERLAAMEKRMQEIINQGHDFSAN</sequence>
<feature type="signal peptide" evidence="3">
    <location>
        <begin position="1"/>
        <end position="22"/>
    </location>
</feature>
<dbReference type="InterPro" id="IPR024607">
    <property type="entry name" value="Sulfatase_CS"/>
</dbReference>
<accession>A0A9X1ZV74</accession>
<dbReference type="InterPro" id="IPR000917">
    <property type="entry name" value="Sulfatase_N"/>
</dbReference>
<dbReference type="CDD" id="cd16143">
    <property type="entry name" value="ARS_like"/>
    <property type="match status" value="1"/>
</dbReference>
<evidence type="ECO:0000256" key="3">
    <source>
        <dbReference type="SAM" id="SignalP"/>
    </source>
</evidence>
<organism evidence="5 6">
    <name type="scientific">Shewanella gaetbuli</name>
    <dbReference type="NCBI Taxonomy" id="220752"/>
    <lineage>
        <taxon>Bacteria</taxon>
        <taxon>Pseudomonadati</taxon>
        <taxon>Pseudomonadota</taxon>
        <taxon>Gammaproteobacteria</taxon>
        <taxon>Alteromonadales</taxon>
        <taxon>Shewanellaceae</taxon>
        <taxon>Shewanella</taxon>
    </lineage>
</organism>
<feature type="domain" description="Sulfatase N-terminal" evidence="4">
    <location>
        <begin position="37"/>
        <end position="406"/>
    </location>
</feature>
<comment type="similarity">
    <text evidence="1">Belongs to the sulfatase family.</text>
</comment>
<dbReference type="RefSeq" id="WP_248995613.1">
    <property type="nucleotide sequence ID" value="NZ_JAKIKP010000006.1"/>
</dbReference>
<evidence type="ECO:0000313" key="5">
    <source>
        <dbReference type="EMBL" id="MCL1142926.1"/>
    </source>
</evidence>
<evidence type="ECO:0000313" key="6">
    <source>
        <dbReference type="Proteomes" id="UP001139333"/>
    </source>
</evidence>
<dbReference type="SUPFAM" id="SSF53649">
    <property type="entry name" value="Alkaline phosphatase-like"/>
    <property type="match status" value="1"/>
</dbReference>
<dbReference type="PANTHER" id="PTHR43751">
    <property type="entry name" value="SULFATASE"/>
    <property type="match status" value="1"/>
</dbReference>
<proteinExistence type="inferred from homology"/>
<dbReference type="PANTHER" id="PTHR43751:SF6">
    <property type="entry name" value="N-ACETYLGALACTOSAMINE-6-O-SULFATASE"/>
    <property type="match status" value="1"/>
</dbReference>
<dbReference type="PROSITE" id="PS00523">
    <property type="entry name" value="SULFATASE_1"/>
    <property type="match status" value="1"/>
</dbReference>
<reference evidence="5" key="1">
    <citation type="submission" date="2022-01" db="EMBL/GenBank/DDBJ databases">
        <title>Whole genome-based taxonomy of the Shewanellaceae.</title>
        <authorList>
            <person name="Martin-Rodriguez A.J."/>
        </authorList>
    </citation>
    <scope>NUCLEOTIDE SEQUENCE</scope>
    <source>
        <strain evidence="5">DSM 16422</strain>
    </source>
</reference>
<evidence type="ECO:0000256" key="1">
    <source>
        <dbReference type="ARBA" id="ARBA00008779"/>
    </source>
</evidence>
<comment type="caution">
    <text evidence="5">The sequence shown here is derived from an EMBL/GenBank/DDBJ whole genome shotgun (WGS) entry which is preliminary data.</text>
</comment>
<gene>
    <name evidence="5" type="ORF">L2672_09495</name>
</gene>
<dbReference type="Pfam" id="PF00884">
    <property type="entry name" value="Sulfatase"/>
    <property type="match status" value="1"/>
</dbReference>
<protein>
    <submittedName>
        <fullName evidence="5">Arylsulfatase</fullName>
    </submittedName>
</protein>
<dbReference type="Gene3D" id="3.40.720.10">
    <property type="entry name" value="Alkaline Phosphatase, subunit A"/>
    <property type="match status" value="1"/>
</dbReference>
<dbReference type="Gene3D" id="3.30.1120.10">
    <property type="match status" value="1"/>
</dbReference>
<dbReference type="GO" id="GO:0016787">
    <property type="term" value="F:hydrolase activity"/>
    <property type="evidence" value="ECO:0007669"/>
    <property type="project" value="UniProtKB-KW"/>
</dbReference>
<dbReference type="InterPro" id="IPR017850">
    <property type="entry name" value="Alkaline_phosphatase_core_sf"/>
</dbReference>
<dbReference type="Proteomes" id="UP001139333">
    <property type="component" value="Unassembled WGS sequence"/>
</dbReference>
<name>A0A9X1ZV74_9GAMM</name>
<keyword evidence="6" id="KW-1185">Reference proteome</keyword>
<dbReference type="InterPro" id="IPR052701">
    <property type="entry name" value="GAG_Ulvan_Degrading_Sulfatases"/>
</dbReference>
<keyword evidence="2" id="KW-0378">Hydrolase</keyword>
<keyword evidence="3" id="KW-0732">Signal</keyword>
<evidence type="ECO:0000259" key="4">
    <source>
        <dbReference type="Pfam" id="PF00884"/>
    </source>
</evidence>